<evidence type="ECO:0000313" key="5">
    <source>
        <dbReference type="RefSeq" id="XP_023931176.1"/>
    </source>
</evidence>
<dbReference type="SMART" id="SM00225">
    <property type="entry name" value="BTB"/>
    <property type="match status" value="1"/>
</dbReference>
<dbReference type="Pfam" id="PF00651">
    <property type="entry name" value="BTB"/>
    <property type="match status" value="1"/>
</dbReference>
<dbReference type="FunFam" id="1.25.40.420:FF:000001">
    <property type="entry name" value="Kelch-like family member 12"/>
    <property type="match status" value="1"/>
</dbReference>
<reference evidence="5" key="1">
    <citation type="submission" date="2025-08" db="UniProtKB">
        <authorList>
            <consortium name="RefSeq"/>
        </authorList>
    </citation>
    <scope>IDENTIFICATION</scope>
    <source>
        <tissue evidence="5">Gonads</tissue>
    </source>
</reference>
<dbReference type="PANTHER" id="PTHR24412:SF172">
    <property type="entry name" value="KELCH-LIKE PROTEIN 10"/>
    <property type="match status" value="1"/>
</dbReference>
<dbReference type="Pfam" id="PF01344">
    <property type="entry name" value="Kelch_1"/>
    <property type="match status" value="2"/>
</dbReference>
<dbReference type="InterPro" id="IPR017096">
    <property type="entry name" value="BTB-kelch_protein"/>
</dbReference>
<dbReference type="PROSITE" id="PS50097">
    <property type="entry name" value="BTB"/>
    <property type="match status" value="1"/>
</dbReference>
<dbReference type="SUPFAM" id="SSF54695">
    <property type="entry name" value="POZ domain"/>
    <property type="match status" value="1"/>
</dbReference>
<sequence>MSGCSPYFRALFSNDLSESFKSEIIIPNVSAADMELIIQYAYSRQVHITEDNVEHLLPVADQFHILGLVKACSKFLLHHLSIENCLGIWQFAKAYFCTYLEHMTLKFILRNFGEISAVSNEILMLAPDELLSLLNSDDLNVRDERFAYEAAIRWISIKPEERKEYIVDILKSLRLGLIGTEYFMRHVKTNEFVVGNPDCKPIIIQTLALMHDFEMTNAMNLAIGNPLMRPRLPHELLFVIGGWSGGSPTKAIEVYDSRADRWNLMDPDVEDTATARAYHGSVYLSGKIYVIGGFDGTEQFSSVRVFDPETRAWAESAPMHHKRCYVSVVVCEELIYAMGGYDGRHRMNTAERYNPKYNQWSFISPMHQQRSDASAATLDGNVYIVGGFNGNECLSAAEYYTPATNQWTEITPMRNRRSGIGITAFRGHIYAIGGFNGIVRMNSAERYDPVKKTWTPIAEMMTPRSNFAVEVIDDQIFAIGGFNGMTTVFYVECYDYLANDWWDATDMNIQRSALSACVVDELPNAQVRQYLSKEREHLLDPAIPPADDTQVDYIREQGTASSAF</sequence>
<evidence type="ECO:0000256" key="1">
    <source>
        <dbReference type="ARBA" id="ARBA00022441"/>
    </source>
</evidence>
<dbReference type="PIRSF" id="PIRSF037037">
    <property type="entry name" value="Kelch-like_protein_gigaxonin"/>
    <property type="match status" value="1"/>
</dbReference>
<dbReference type="OrthoDB" id="191037at2759"/>
<evidence type="ECO:0000256" key="2">
    <source>
        <dbReference type="ARBA" id="ARBA00022737"/>
    </source>
</evidence>
<keyword evidence="2" id="KW-0677">Repeat</keyword>
<keyword evidence="1" id="KW-0880">Kelch repeat</keyword>
<proteinExistence type="predicted"/>
<dbReference type="AlphaFoldDB" id="A0A2R2MLT7"/>
<organism evidence="4 5">
    <name type="scientific">Lingula anatina</name>
    <name type="common">Brachiopod</name>
    <name type="synonym">Lingula unguis</name>
    <dbReference type="NCBI Taxonomy" id="7574"/>
    <lineage>
        <taxon>Eukaryota</taxon>
        <taxon>Metazoa</taxon>
        <taxon>Spiralia</taxon>
        <taxon>Lophotrochozoa</taxon>
        <taxon>Brachiopoda</taxon>
        <taxon>Linguliformea</taxon>
        <taxon>Lingulata</taxon>
        <taxon>Lingulida</taxon>
        <taxon>Linguloidea</taxon>
        <taxon>Lingulidae</taxon>
        <taxon>Lingula</taxon>
    </lineage>
</organism>
<dbReference type="Gene3D" id="2.120.10.80">
    <property type="entry name" value="Kelch-type beta propeller"/>
    <property type="match status" value="1"/>
</dbReference>
<name>A0A2R2MLT7_LINAN</name>
<keyword evidence="4" id="KW-1185">Reference proteome</keyword>
<dbReference type="InParanoid" id="A0A2R2MLT7"/>
<dbReference type="SUPFAM" id="SSF117281">
    <property type="entry name" value="Kelch motif"/>
    <property type="match status" value="1"/>
</dbReference>
<dbReference type="InterPro" id="IPR006652">
    <property type="entry name" value="Kelch_1"/>
</dbReference>
<dbReference type="Pfam" id="PF24681">
    <property type="entry name" value="Kelch_KLHDC2_KLHL20_DRC7"/>
    <property type="match status" value="1"/>
</dbReference>
<dbReference type="PANTHER" id="PTHR24412">
    <property type="entry name" value="KELCH PROTEIN"/>
    <property type="match status" value="1"/>
</dbReference>
<evidence type="ECO:0000259" key="3">
    <source>
        <dbReference type="PROSITE" id="PS50097"/>
    </source>
</evidence>
<dbReference type="InterPro" id="IPR011705">
    <property type="entry name" value="BACK"/>
</dbReference>
<dbReference type="InterPro" id="IPR015915">
    <property type="entry name" value="Kelch-typ_b-propeller"/>
</dbReference>
<dbReference type="KEGG" id="lak:106164120"/>
<dbReference type="RefSeq" id="XP_023931176.1">
    <property type="nucleotide sequence ID" value="XM_024075408.1"/>
</dbReference>
<dbReference type="InterPro" id="IPR000210">
    <property type="entry name" value="BTB/POZ_dom"/>
</dbReference>
<accession>A0A2R2MLT7</accession>
<gene>
    <name evidence="5" type="primary">LOC106164120</name>
</gene>
<dbReference type="Gene3D" id="1.25.40.420">
    <property type="match status" value="1"/>
</dbReference>
<feature type="domain" description="BTB" evidence="3">
    <location>
        <begin position="1"/>
        <end position="50"/>
    </location>
</feature>
<dbReference type="Pfam" id="PF07707">
    <property type="entry name" value="BACK"/>
    <property type="match status" value="1"/>
</dbReference>
<dbReference type="PRINTS" id="PR00501">
    <property type="entry name" value="KELCHREPEAT"/>
</dbReference>
<dbReference type="GeneID" id="106164120"/>
<dbReference type="SMART" id="SM00612">
    <property type="entry name" value="Kelch"/>
    <property type="match status" value="6"/>
</dbReference>
<dbReference type="Gene3D" id="3.30.710.10">
    <property type="entry name" value="Potassium Channel Kv1.1, Chain A"/>
    <property type="match status" value="1"/>
</dbReference>
<evidence type="ECO:0000313" key="4">
    <source>
        <dbReference type="Proteomes" id="UP000085678"/>
    </source>
</evidence>
<dbReference type="SMART" id="SM00875">
    <property type="entry name" value="BACK"/>
    <property type="match status" value="1"/>
</dbReference>
<dbReference type="STRING" id="7574.A0A2R2MLT7"/>
<dbReference type="Proteomes" id="UP000085678">
    <property type="component" value="Unplaced"/>
</dbReference>
<protein>
    <submittedName>
        <fullName evidence="5">Kelch-like protein 10</fullName>
    </submittedName>
</protein>
<dbReference type="InterPro" id="IPR011333">
    <property type="entry name" value="SKP1/BTB/POZ_sf"/>
</dbReference>